<gene>
    <name evidence="1" type="ORF">GD597_20620</name>
</gene>
<accession>A0A8J8FHT4</accession>
<dbReference type="AlphaFoldDB" id="A0A8J8FHT4"/>
<name>A0A8J8FHT4_9BACT</name>
<sequence length="99" mass="11325">MALIINVSYAAMTGKTDDHKNKFDLKNLSAANRLYSLSSLKTATFQYKGSMEIFQQNNGTQMQVQSMIRLEKGNTTYVYPYKYTVKTPKFKTPMAPLIR</sequence>
<proteinExistence type="predicted"/>
<evidence type="ECO:0000313" key="2">
    <source>
        <dbReference type="Proteomes" id="UP000598971"/>
    </source>
</evidence>
<dbReference type="Proteomes" id="UP000598971">
    <property type="component" value="Unassembled WGS sequence"/>
</dbReference>
<reference evidence="1" key="1">
    <citation type="submission" date="2019-10" db="EMBL/GenBank/DDBJ databases">
        <title>Draft genome sequence of Panacibacter sp. KCS-6.</title>
        <authorList>
            <person name="Yim K.J."/>
        </authorList>
    </citation>
    <scope>NUCLEOTIDE SEQUENCE</scope>
    <source>
        <strain evidence="1">KCS-6</strain>
    </source>
</reference>
<protein>
    <submittedName>
        <fullName evidence="1">Uncharacterized protein</fullName>
    </submittedName>
</protein>
<dbReference type="EMBL" id="WHPF01000020">
    <property type="protein sequence ID" value="NNV57880.1"/>
    <property type="molecule type" value="Genomic_DNA"/>
</dbReference>
<evidence type="ECO:0000313" key="1">
    <source>
        <dbReference type="EMBL" id="NNV57880.1"/>
    </source>
</evidence>
<organism evidence="1 2">
    <name type="scientific">Limnovirga soli</name>
    <dbReference type="NCBI Taxonomy" id="2656915"/>
    <lineage>
        <taxon>Bacteria</taxon>
        <taxon>Pseudomonadati</taxon>
        <taxon>Bacteroidota</taxon>
        <taxon>Chitinophagia</taxon>
        <taxon>Chitinophagales</taxon>
        <taxon>Chitinophagaceae</taxon>
        <taxon>Limnovirga</taxon>
    </lineage>
</organism>
<dbReference type="RefSeq" id="WP_171609830.1">
    <property type="nucleotide sequence ID" value="NZ_WHPF01000020.1"/>
</dbReference>
<comment type="caution">
    <text evidence="1">The sequence shown here is derived from an EMBL/GenBank/DDBJ whole genome shotgun (WGS) entry which is preliminary data.</text>
</comment>
<keyword evidence="2" id="KW-1185">Reference proteome</keyword>